<dbReference type="GO" id="GO:0000160">
    <property type="term" value="P:phosphorelay signal transduction system"/>
    <property type="evidence" value="ECO:0007669"/>
    <property type="project" value="InterPro"/>
</dbReference>
<gene>
    <name evidence="3" type="ORF">SAMN05421636_102135</name>
</gene>
<name>A0A1G6Y8U1_9FLAO</name>
<feature type="modified residue" description="4-aspartylphosphate" evidence="1">
    <location>
        <position position="60"/>
    </location>
</feature>
<reference evidence="3 4" key="1">
    <citation type="submission" date="2016-10" db="EMBL/GenBank/DDBJ databases">
        <authorList>
            <person name="de Groot N.N."/>
        </authorList>
    </citation>
    <scope>NUCLEOTIDE SEQUENCE [LARGE SCALE GENOMIC DNA]</scope>
    <source>
        <strain evidence="3 4">DSM 23421</strain>
    </source>
</reference>
<protein>
    <submittedName>
        <fullName evidence="3">Response regulator receiver domain-containing protein</fullName>
    </submittedName>
</protein>
<feature type="domain" description="Response regulatory" evidence="2">
    <location>
        <begin position="5"/>
        <end position="129"/>
    </location>
</feature>
<dbReference type="PANTHER" id="PTHR44520:SF2">
    <property type="entry name" value="RESPONSE REGULATOR RCP1"/>
    <property type="match status" value="1"/>
</dbReference>
<dbReference type="PROSITE" id="PS50110">
    <property type="entry name" value="RESPONSE_REGULATORY"/>
    <property type="match status" value="1"/>
</dbReference>
<dbReference type="Gene3D" id="3.40.50.2300">
    <property type="match status" value="1"/>
</dbReference>
<dbReference type="AlphaFoldDB" id="A0A1G6Y8U1"/>
<proteinExistence type="predicted"/>
<dbReference type="Pfam" id="PF00072">
    <property type="entry name" value="Response_reg"/>
    <property type="match status" value="1"/>
</dbReference>
<evidence type="ECO:0000259" key="2">
    <source>
        <dbReference type="PROSITE" id="PS50110"/>
    </source>
</evidence>
<dbReference type="OrthoDB" id="673128at2"/>
<dbReference type="InterPro" id="IPR052893">
    <property type="entry name" value="TCS_response_regulator"/>
</dbReference>
<dbReference type="STRING" id="641691.SAMN05421636_102135"/>
<dbReference type="EMBL" id="FNAO01000002">
    <property type="protein sequence ID" value="SDD85996.1"/>
    <property type="molecule type" value="Genomic_DNA"/>
</dbReference>
<dbReference type="SMART" id="SM00448">
    <property type="entry name" value="REC"/>
    <property type="match status" value="1"/>
</dbReference>
<evidence type="ECO:0000313" key="3">
    <source>
        <dbReference type="EMBL" id="SDD85996.1"/>
    </source>
</evidence>
<keyword evidence="4" id="KW-1185">Reference proteome</keyword>
<organism evidence="3 4">
    <name type="scientific">Pricia antarctica</name>
    <dbReference type="NCBI Taxonomy" id="641691"/>
    <lineage>
        <taxon>Bacteria</taxon>
        <taxon>Pseudomonadati</taxon>
        <taxon>Bacteroidota</taxon>
        <taxon>Flavobacteriia</taxon>
        <taxon>Flavobacteriales</taxon>
        <taxon>Flavobacteriaceae</taxon>
        <taxon>Pricia</taxon>
    </lineage>
</organism>
<dbReference type="InterPro" id="IPR001789">
    <property type="entry name" value="Sig_transdc_resp-reg_receiver"/>
</dbReference>
<dbReference type="RefSeq" id="WP_091865874.1">
    <property type="nucleotide sequence ID" value="NZ_FNAO01000002.1"/>
</dbReference>
<dbReference type="Proteomes" id="UP000199109">
    <property type="component" value="Unassembled WGS sequence"/>
</dbReference>
<dbReference type="PANTHER" id="PTHR44520">
    <property type="entry name" value="RESPONSE REGULATOR RCP1-RELATED"/>
    <property type="match status" value="1"/>
</dbReference>
<dbReference type="SUPFAM" id="SSF52172">
    <property type="entry name" value="CheY-like"/>
    <property type="match status" value="1"/>
</dbReference>
<accession>A0A1G6Y8U1</accession>
<keyword evidence="1" id="KW-0597">Phosphoprotein</keyword>
<evidence type="ECO:0000313" key="4">
    <source>
        <dbReference type="Proteomes" id="UP000199109"/>
    </source>
</evidence>
<evidence type="ECO:0000256" key="1">
    <source>
        <dbReference type="PROSITE-ProRule" id="PRU00169"/>
    </source>
</evidence>
<dbReference type="InterPro" id="IPR011006">
    <property type="entry name" value="CheY-like_superfamily"/>
</dbReference>
<sequence length="137" mass="15772">MKYDLIYLVDDFDVVNFLHRILLRKLGLEERAKVFTNPEKALEDIQAHGGEDLRILILLDINMPEMSGFEFLEHMMVGTFSQNIDVIIVTSSVSESDMGLAKEYPRFVRDFVTKPLQINRLRDITKSVDGIEKSNLP</sequence>